<evidence type="ECO:0000256" key="3">
    <source>
        <dbReference type="RuleBase" id="RU363018"/>
    </source>
</evidence>
<evidence type="ECO:0000313" key="4">
    <source>
        <dbReference type="EMBL" id="KAF9601935.1"/>
    </source>
</evidence>
<comment type="caution">
    <text evidence="4">The sequence shown here is derived from an EMBL/GenBank/DDBJ whole genome shotgun (WGS) entry which is preliminary data.</text>
</comment>
<evidence type="ECO:0000256" key="2">
    <source>
        <dbReference type="ARBA" id="ARBA00022679"/>
    </source>
</evidence>
<accession>A0A835HM80</accession>
<dbReference type="SUPFAM" id="SSF64005">
    <property type="entry name" value="Undecaprenyl diphosphate synthase"/>
    <property type="match status" value="1"/>
</dbReference>
<dbReference type="InterPro" id="IPR018520">
    <property type="entry name" value="UPP_synth-like_CS"/>
</dbReference>
<protein>
    <recommendedName>
        <fullName evidence="3">Alkyl transferase</fullName>
        <ecNumber evidence="3">2.5.1.-</ecNumber>
    </recommendedName>
</protein>
<dbReference type="Proteomes" id="UP000631114">
    <property type="component" value="Unassembled WGS sequence"/>
</dbReference>
<evidence type="ECO:0000313" key="5">
    <source>
        <dbReference type="Proteomes" id="UP000631114"/>
    </source>
</evidence>
<dbReference type="PANTHER" id="PTHR10291">
    <property type="entry name" value="DEHYDRODOLICHYL DIPHOSPHATE SYNTHASE FAMILY MEMBER"/>
    <property type="match status" value="1"/>
</dbReference>
<sequence length="292" mass="33161">MESLNKSSQSGIKGLFASFVGFLRKCIFHVLSVGPMPTHIAFIMDGNRRYARKKNLKEGAGHRVGFLAFLSTLKYGYELGVKYVTVYAFSIDNFKRRAKEVQYVMDLLDEKLEELLNQKSILDSYGVRIRFIGNLSLLNESTRVATEKAMAGTAKNDKAVLLICLAYSSTDEIVHAVQEACNEKWNKLQEMDSNERGNDSILATRAMTHKECAIKLADLERHMYLSGVPDPDILIRSSGESRLSNFLLWQTTYCHLYSPAALWPEISLWTLLWAILNFQQAEAYLEKKKKLA</sequence>
<dbReference type="PROSITE" id="PS01066">
    <property type="entry name" value="UPP_SYNTHASE"/>
    <property type="match status" value="1"/>
</dbReference>
<dbReference type="HAMAP" id="MF_01139">
    <property type="entry name" value="ISPT"/>
    <property type="match status" value="1"/>
</dbReference>
<dbReference type="GO" id="GO:0016094">
    <property type="term" value="P:polyprenol biosynthetic process"/>
    <property type="evidence" value="ECO:0007669"/>
    <property type="project" value="TreeGrafter"/>
</dbReference>
<reference evidence="4 5" key="1">
    <citation type="submission" date="2020-10" db="EMBL/GenBank/DDBJ databases">
        <title>The Coptis chinensis genome and diversification of protoberbering-type alkaloids.</title>
        <authorList>
            <person name="Wang B."/>
            <person name="Shu S."/>
            <person name="Song C."/>
            <person name="Liu Y."/>
        </authorList>
    </citation>
    <scope>NUCLEOTIDE SEQUENCE [LARGE SCALE GENOMIC DNA]</scope>
    <source>
        <strain evidence="4">HL-2020</strain>
        <tissue evidence="4">Leaf</tissue>
    </source>
</reference>
<dbReference type="CDD" id="cd00475">
    <property type="entry name" value="Cis_IPPS"/>
    <property type="match status" value="1"/>
</dbReference>
<dbReference type="InterPro" id="IPR001441">
    <property type="entry name" value="UPP_synth-like"/>
</dbReference>
<dbReference type="PANTHER" id="PTHR10291:SF43">
    <property type="entry name" value="DEHYDRODOLICHYL DIPHOSPHATE SYNTHASE COMPLEX SUBUNIT DHDDS"/>
    <property type="match status" value="1"/>
</dbReference>
<keyword evidence="5" id="KW-1185">Reference proteome</keyword>
<comment type="similarity">
    <text evidence="1 3">Belongs to the UPP synthase family.</text>
</comment>
<dbReference type="EMBL" id="JADFTS010000006">
    <property type="protein sequence ID" value="KAF9601935.1"/>
    <property type="molecule type" value="Genomic_DNA"/>
</dbReference>
<dbReference type="Gene3D" id="3.40.1180.10">
    <property type="entry name" value="Decaprenyl diphosphate synthase-like"/>
    <property type="match status" value="1"/>
</dbReference>
<organism evidence="4 5">
    <name type="scientific">Coptis chinensis</name>
    <dbReference type="NCBI Taxonomy" id="261450"/>
    <lineage>
        <taxon>Eukaryota</taxon>
        <taxon>Viridiplantae</taxon>
        <taxon>Streptophyta</taxon>
        <taxon>Embryophyta</taxon>
        <taxon>Tracheophyta</taxon>
        <taxon>Spermatophyta</taxon>
        <taxon>Magnoliopsida</taxon>
        <taxon>Ranunculales</taxon>
        <taxon>Ranunculaceae</taxon>
        <taxon>Coptidoideae</taxon>
        <taxon>Coptis</taxon>
    </lineage>
</organism>
<proteinExistence type="inferred from homology"/>
<keyword evidence="2 3" id="KW-0808">Transferase</keyword>
<dbReference type="EC" id="2.5.1.-" evidence="3"/>
<dbReference type="NCBIfam" id="TIGR00055">
    <property type="entry name" value="uppS"/>
    <property type="match status" value="1"/>
</dbReference>
<dbReference type="GO" id="GO:0045547">
    <property type="term" value="F:ditrans,polycis-polyprenyl diphosphate synthase [(2E,6E)-farnesyl diphosphate specific] activity"/>
    <property type="evidence" value="ECO:0007669"/>
    <property type="project" value="TreeGrafter"/>
</dbReference>
<dbReference type="GO" id="GO:0005783">
    <property type="term" value="C:endoplasmic reticulum"/>
    <property type="evidence" value="ECO:0007669"/>
    <property type="project" value="TreeGrafter"/>
</dbReference>
<dbReference type="Pfam" id="PF01255">
    <property type="entry name" value="Prenyltransf"/>
    <property type="match status" value="1"/>
</dbReference>
<evidence type="ECO:0000256" key="1">
    <source>
        <dbReference type="ARBA" id="ARBA00005432"/>
    </source>
</evidence>
<name>A0A835HM80_9MAGN</name>
<dbReference type="InterPro" id="IPR036424">
    <property type="entry name" value="UPP_synth-like_sf"/>
</dbReference>
<gene>
    <name evidence="4" type="ORF">IFM89_024269</name>
</gene>
<dbReference type="OrthoDB" id="4173905at2759"/>
<dbReference type="AlphaFoldDB" id="A0A835HM80"/>